<dbReference type="Gene3D" id="4.10.1080.10">
    <property type="entry name" value="TSP type-3 repeat"/>
    <property type="match status" value="1"/>
</dbReference>
<feature type="region of interest" description="Disordered" evidence="1">
    <location>
        <begin position="443"/>
        <end position="464"/>
    </location>
</feature>
<feature type="compositionally biased region" description="Acidic residues" evidence="1">
    <location>
        <begin position="446"/>
        <end position="458"/>
    </location>
</feature>
<dbReference type="InterPro" id="IPR006860">
    <property type="entry name" value="FecR"/>
</dbReference>
<dbReference type="Proteomes" id="UP000886124">
    <property type="component" value="Unassembled WGS sequence"/>
</dbReference>
<dbReference type="PANTHER" id="PTHR38731">
    <property type="entry name" value="LIPL45-RELATED LIPOPROTEIN-RELATED"/>
    <property type="match status" value="1"/>
</dbReference>
<dbReference type="GO" id="GO:0005509">
    <property type="term" value="F:calcium ion binding"/>
    <property type="evidence" value="ECO:0007669"/>
    <property type="project" value="InterPro"/>
</dbReference>
<feature type="compositionally biased region" description="Basic residues" evidence="1">
    <location>
        <begin position="203"/>
        <end position="213"/>
    </location>
</feature>
<gene>
    <name evidence="3" type="ORF">ENJ89_04560</name>
</gene>
<dbReference type="PANTHER" id="PTHR38731:SF3">
    <property type="entry name" value="BLL6125 PROTEIN"/>
    <property type="match status" value="1"/>
</dbReference>
<feature type="domain" description="FecR protein" evidence="2">
    <location>
        <begin position="56"/>
        <end position="153"/>
    </location>
</feature>
<dbReference type="InterPro" id="IPR028974">
    <property type="entry name" value="TSP_type-3_rpt"/>
</dbReference>
<dbReference type="EMBL" id="DROD01000310">
    <property type="protein sequence ID" value="HHJ52445.1"/>
    <property type="molecule type" value="Genomic_DNA"/>
</dbReference>
<reference evidence="3" key="1">
    <citation type="journal article" date="2020" name="mSystems">
        <title>Genome- and Community-Level Interaction Insights into Carbon Utilization and Element Cycling Functions of Hydrothermarchaeota in Hydrothermal Sediment.</title>
        <authorList>
            <person name="Zhou Z."/>
            <person name="Liu Y."/>
            <person name="Xu W."/>
            <person name="Pan J."/>
            <person name="Luo Z.H."/>
            <person name="Li M."/>
        </authorList>
    </citation>
    <scope>NUCLEOTIDE SEQUENCE [LARGE SCALE GENOMIC DNA]</scope>
    <source>
        <strain evidence="3">HyVt-527</strain>
    </source>
</reference>
<dbReference type="Gene3D" id="2.60.120.1440">
    <property type="match status" value="1"/>
</dbReference>
<feature type="region of interest" description="Disordered" evidence="1">
    <location>
        <begin position="197"/>
        <end position="258"/>
    </location>
</feature>
<evidence type="ECO:0000256" key="1">
    <source>
        <dbReference type="SAM" id="MobiDB-lite"/>
    </source>
</evidence>
<evidence type="ECO:0000259" key="2">
    <source>
        <dbReference type="Pfam" id="PF04773"/>
    </source>
</evidence>
<comment type="caution">
    <text evidence="3">The sequence shown here is derived from an EMBL/GenBank/DDBJ whole genome shotgun (WGS) entry which is preliminary data.</text>
</comment>
<dbReference type="AlphaFoldDB" id="A0A7V5PPL7"/>
<sequence>MGMRWSWVVVLFMSAVLLFAETAKVRYMIGEVRVKRAGQQGNWEALTLQTDLQEKDVVRTGPEAYCEIELPDGSVVKVLQNSMMELRNFPKAQNEKEEIFTSLGKFFFMVKKALQRKFVVSTPVAVAAIRGTEFMLVTQGKQTKLLVREGLVEFGDLQGVNRVQVASGQKSLLQFGSPPEPPSALSEAEKKALDKIAGEQKGIKKKTPKKKMKQTPAPAPSGNIEKTPPPPPKPAPEAKPPQEEKPQPRSMKKGGGVNTGVSIGAVTIDGKLYNQIGLRPEFSIGKLGVALDLSLYIDDQGNIRKENWDSARDIFEKIYYVRWGHHGDPLYVKVGAVDNYRLGFGILMNHYSNTVEYPNVIRTGLEFGLQGDRMGFDAMINNFSELTNGGGLLAGRFTYRALGKLTLGASVVYDRNQYKTLKDRDGDGVPDYLDPFPDDKNYAIDSDGDGIPDEDDPDRDGNGFTDNAEWLINHGYDSTYINDDAYKADPENWALTHLKPEPFNINKAKDKAQFALALDASYPIVNMKYLQLTTYAQWANFPYNNGWGITAPGFWAKFAFINAYAEYRIFSKHFLPEYFNTTYELERAVFRTSDTLGVIEPVSKRKLLDNVNEQLKGFVVGADFNLFNFLIFGAEYQNMSKSNLRIRTFRSTLDLNTSFIPKINRAGAYYYQNNARELFKKTEGTILGYRIEYEISPGASLLVDFRQTYRDLNGDGKISGPGETVKTTNIQTVIRF</sequence>
<accession>A0A7V5PPL7</accession>
<organism evidence="3">
    <name type="scientific">Caldithrix abyssi</name>
    <dbReference type="NCBI Taxonomy" id="187145"/>
    <lineage>
        <taxon>Bacteria</taxon>
        <taxon>Pseudomonadati</taxon>
        <taxon>Calditrichota</taxon>
        <taxon>Calditrichia</taxon>
        <taxon>Calditrichales</taxon>
        <taxon>Calditrichaceae</taxon>
        <taxon>Caldithrix</taxon>
    </lineage>
</organism>
<proteinExistence type="predicted"/>
<dbReference type="SUPFAM" id="SSF103647">
    <property type="entry name" value="TSP type-3 repeat"/>
    <property type="match status" value="1"/>
</dbReference>
<protein>
    <recommendedName>
        <fullName evidence="2">FecR protein domain-containing protein</fullName>
    </recommendedName>
</protein>
<feature type="compositionally biased region" description="Pro residues" evidence="1">
    <location>
        <begin position="227"/>
        <end position="239"/>
    </location>
</feature>
<evidence type="ECO:0000313" key="3">
    <source>
        <dbReference type="EMBL" id="HHJ52445.1"/>
    </source>
</evidence>
<name>A0A7V5PPL7_CALAY</name>
<dbReference type="Pfam" id="PF04773">
    <property type="entry name" value="FecR"/>
    <property type="match status" value="1"/>
</dbReference>